<dbReference type="PANTHER" id="PTHR33388">
    <property type="entry name" value="OS01G0212500 PROTEIN"/>
    <property type="match status" value="1"/>
</dbReference>
<dbReference type="InterPro" id="IPR040356">
    <property type="entry name" value="SPEAR"/>
</dbReference>
<feature type="region of interest" description="Disordered" evidence="4">
    <location>
        <begin position="1"/>
        <end position="44"/>
    </location>
</feature>
<comment type="caution">
    <text evidence="5">The sequence shown here is derived from an EMBL/GenBank/DDBJ whole genome shotgun (WGS) entry which is preliminary data.</text>
</comment>
<feature type="region of interest" description="Disordered" evidence="4">
    <location>
        <begin position="106"/>
        <end position="131"/>
    </location>
</feature>
<feature type="compositionally biased region" description="Polar residues" evidence="4">
    <location>
        <begin position="110"/>
        <end position="122"/>
    </location>
</feature>
<dbReference type="GO" id="GO:0003700">
    <property type="term" value="F:DNA-binding transcription factor activity"/>
    <property type="evidence" value="ECO:0007669"/>
    <property type="project" value="InterPro"/>
</dbReference>
<evidence type="ECO:0000256" key="1">
    <source>
        <dbReference type="ARBA" id="ARBA00022491"/>
    </source>
</evidence>
<dbReference type="Proteomes" id="UP000823749">
    <property type="component" value="Chromosome 5"/>
</dbReference>
<feature type="compositionally biased region" description="Polar residues" evidence="4">
    <location>
        <begin position="1"/>
        <end position="11"/>
    </location>
</feature>
<dbReference type="EMBL" id="JACTNZ010000005">
    <property type="protein sequence ID" value="KAG5547464.1"/>
    <property type="molecule type" value="Genomic_DNA"/>
</dbReference>
<evidence type="ECO:0000313" key="6">
    <source>
        <dbReference type="Proteomes" id="UP000823749"/>
    </source>
</evidence>
<evidence type="ECO:0000313" key="5">
    <source>
        <dbReference type="EMBL" id="KAG5547464.1"/>
    </source>
</evidence>
<dbReference type="PANTHER" id="PTHR33388:SF18">
    <property type="entry name" value="PROTEIN SPEAR1"/>
    <property type="match status" value="1"/>
</dbReference>
<dbReference type="AlphaFoldDB" id="A0AAV6K500"/>
<keyword evidence="1" id="KW-0678">Repressor</keyword>
<keyword evidence="6" id="KW-1185">Reference proteome</keyword>
<evidence type="ECO:0000256" key="3">
    <source>
        <dbReference type="ARBA" id="ARBA00023163"/>
    </source>
</evidence>
<keyword evidence="2" id="KW-0805">Transcription regulation</keyword>
<evidence type="ECO:0000256" key="2">
    <source>
        <dbReference type="ARBA" id="ARBA00023015"/>
    </source>
</evidence>
<accession>A0AAV6K500</accession>
<name>A0AAV6K500_9ERIC</name>
<sequence>MGSSYFGGTNPRNERSSSRKGKKSNSNAEYNNKPKQPQRGLGVAQLEQMRLHAQLASAYPTPALTQEDERMQTGYPMYTSPSSSSYGFHVPQNIMDLVQKRRNKGWSDSIDASSQNSQTIDNQELDLELRL</sequence>
<organism evidence="5 6">
    <name type="scientific">Rhododendron griersonianum</name>
    <dbReference type="NCBI Taxonomy" id="479676"/>
    <lineage>
        <taxon>Eukaryota</taxon>
        <taxon>Viridiplantae</taxon>
        <taxon>Streptophyta</taxon>
        <taxon>Embryophyta</taxon>
        <taxon>Tracheophyta</taxon>
        <taxon>Spermatophyta</taxon>
        <taxon>Magnoliopsida</taxon>
        <taxon>eudicotyledons</taxon>
        <taxon>Gunneridae</taxon>
        <taxon>Pentapetalae</taxon>
        <taxon>asterids</taxon>
        <taxon>Ericales</taxon>
        <taxon>Ericaceae</taxon>
        <taxon>Ericoideae</taxon>
        <taxon>Rhodoreae</taxon>
        <taxon>Rhododendron</taxon>
    </lineage>
</organism>
<gene>
    <name evidence="5" type="ORF">RHGRI_013230</name>
</gene>
<keyword evidence="3" id="KW-0804">Transcription</keyword>
<evidence type="ECO:0000256" key="4">
    <source>
        <dbReference type="SAM" id="MobiDB-lite"/>
    </source>
</evidence>
<proteinExistence type="predicted"/>
<protein>
    <submittedName>
        <fullName evidence="5">Uncharacterized protein</fullName>
    </submittedName>
</protein>
<reference evidence="5" key="1">
    <citation type="submission" date="2020-08" db="EMBL/GenBank/DDBJ databases">
        <title>Plant Genome Project.</title>
        <authorList>
            <person name="Zhang R.-G."/>
        </authorList>
    </citation>
    <scope>NUCLEOTIDE SEQUENCE</scope>
    <source>
        <strain evidence="5">WSP0</strain>
        <tissue evidence="5">Leaf</tissue>
    </source>
</reference>